<name>A0ACC6U4E7_9BURK</name>
<reference evidence="1" key="1">
    <citation type="submission" date="2024-07" db="EMBL/GenBank/DDBJ databases">
        <title>A survey of Mimosa microsymbionts across Brazilian biomes reveals a high diversity of Paraburkholderia nodulating endemic species, but also that Cupriavidus is common as a symbiont of widespread species.</title>
        <authorList>
            <person name="Rouws L."/>
            <person name="Barauna A."/>
            <person name="Beukes C."/>
            <person name="Rouws J.R.C."/>
            <person name="De Faria S.M."/>
            <person name="Gross E."/>
            <person name="Bueno Dos Reis Junior F."/>
            <person name="Simon M.F."/>
            <person name="Maluk M."/>
            <person name="Odee D.W."/>
            <person name="Kenicer G."/>
            <person name="Young J.P.W."/>
            <person name="Reis V.M."/>
            <person name="Zilli J."/>
            <person name="James E.K."/>
        </authorList>
    </citation>
    <scope>NUCLEOTIDE SEQUENCE</scope>
    <source>
        <strain evidence="1">EG181B</strain>
    </source>
</reference>
<evidence type="ECO:0000313" key="1">
    <source>
        <dbReference type="EMBL" id="MEX3934427.1"/>
    </source>
</evidence>
<proteinExistence type="predicted"/>
<protein>
    <submittedName>
        <fullName evidence="1">Uncharacterized protein</fullName>
    </submittedName>
</protein>
<sequence>MKKYGLLEFMILRFIEVAIDQRYQLAAHDPLHAPAQLPCVALSFHHSAGKRAQRAHQIAIRRDALQLAVSDGGKAMKPPPGTRGGRAPKSAGTYLIALRQKTRYAAAKNAISRTPHIRAMLTRTEVTKISVS</sequence>
<organism evidence="1 2">
    <name type="scientific">Paraburkholderia phymatum</name>
    <dbReference type="NCBI Taxonomy" id="148447"/>
    <lineage>
        <taxon>Bacteria</taxon>
        <taxon>Pseudomonadati</taxon>
        <taxon>Pseudomonadota</taxon>
        <taxon>Betaproteobacteria</taxon>
        <taxon>Burkholderiales</taxon>
        <taxon>Burkholderiaceae</taxon>
        <taxon>Paraburkholderia</taxon>
    </lineage>
</organism>
<keyword evidence="2" id="KW-1185">Reference proteome</keyword>
<dbReference type="EMBL" id="JBFRCH010000013">
    <property type="protein sequence ID" value="MEX3934427.1"/>
    <property type="molecule type" value="Genomic_DNA"/>
</dbReference>
<dbReference type="Proteomes" id="UP001558850">
    <property type="component" value="Unassembled WGS sequence"/>
</dbReference>
<accession>A0ACC6U4E7</accession>
<comment type="caution">
    <text evidence="1">The sequence shown here is derived from an EMBL/GenBank/DDBJ whole genome shotgun (WGS) entry which is preliminary data.</text>
</comment>
<evidence type="ECO:0000313" key="2">
    <source>
        <dbReference type="Proteomes" id="UP001558850"/>
    </source>
</evidence>
<gene>
    <name evidence="1" type="ORF">AB4Y32_21995</name>
</gene>